<dbReference type="GO" id="GO:0045879">
    <property type="term" value="P:negative regulation of smoothened signaling pathway"/>
    <property type="evidence" value="ECO:0007669"/>
    <property type="project" value="TreeGrafter"/>
</dbReference>
<dbReference type="EMBL" id="WJQU01000001">
    <property type="protein sequence ID" value="KAJ6645970.1"/>
    <property type="molecule type" value="Genomic_DNA"/>
</dbReference>
<dbReference type="GO" id="GO:0097108">
    <property type="term" value="F:hedgehog family protein binding"/>
    <property type="evidence" value="ECO:0007669"/>
    <property type="project" value="TreeGrafter"/>
</dbReference>
<dbReference type="InterPro" id="IPR000731">
    <property type="entry name" value="SSD"/>
</dbReference>
<dbReference type="PANTHER" id="PTHR46022:SF1">
    <property type="entry name" value="PROTEIN PATCHED"/>
    <property type="match status" value="1"/>
</dbReference>
<feature type="domain" description="SSD" evidence="9">
    <location>
        <begin position="385"/>
        <end position="540"/>
    </location>
</feature>
<gene>
    <name evidence="10" type="primary">ptc_1</name>
    <name evidence="10" type="ORF">Bhyg_01179</name>
</gene>
<evidence type="ECO:0000313" key="10">
    <source>
        <dbReference type="EMBL" id="KAJ6645970.1"/>
    </source>
</evidence>
<feature type="transmembrane region" description="Helical" evidence="8">
    <location>
        <begin position="975"/>
        <end position="999"/>
    </location>
</feature>
<dbReference type="SUPFAM" id="SSF82866">
    <property type="entry name" value="Multidrug efflux transporter AcrB transmembrane domain"/>
    <property type="match status" value="2"/>
</dbReference>
<evidence type="ECO:0000256" key="5">
    <source>
        <dbReference type="ARBA" id="ARBA00023136"/>
    </source>
</evidence>
<reference evidence="10" key="1">
    <citation type="submission" date="2022-07" db="EMBL/GenBank/DDBJ databases">
        <authorList>
            <person name="Trinca V."/>
            <person name="Uliana J.V.C."/>
            <person name="Torres T.T."/>
            <person name="Ward R.J."/>
            <person name="Monesi N."/>
        </authorList>
    </citation>
    <scope>NUCLEOTIDE SEQUENCE</scope>
    <source>
        <strain evidence="10">HSMRA1968</strain>
        <tissue evidence="10">Whole embryos</tissue>
    </source>
</reference>
<dbReference type="InterPro" id="IPR053958">
    <property type="entry name" value="HMGCR/SNAP/NPC1-like_SSD"/>
</dbReference>
<dbReference type="OrthoDB" id="5873834at2759"/>
<evidence type="ECO:0000259" key="9">
    <source>
        <dbReference type="PROSITE" id="PS50156"/>
    </source>
</evidence>
<evidence type="ECO:0000256" key="4">
    <source>
        <dbReference type="ARBA" id="ARBA00022989"/>
    </source>
</evidence>
<dbReference type="FunFam" id="1.20.1640.10:FF:000027">
    <property type="entry name" value="Blast:Protein patched"/>
    <property type="match status" value="1"/>
</dbReference>
<evidence type="ECO:0000256" key="7">
    <source>
        <dbReference type="SAM" id="MobiDB-lite"/>
    </source>
</evidence>
<dbReference type="PROSITE" id="PS50156">
    <property type="entry name" value="SSD"/>
    <property type="match status" value="1"/>
</dbReference>
<feature type="region of interest" description="Disordered" evidence="7">
    <location>
        <begin position="1103"/>
        <end position="1126"/>
    </location>
</feature>
<feature type="transmembrane region" description="Helical" evidence="8">
    <location>
        <begin position="1011"/>
        <end position="1036"/>
    </location>
</feature>
<organism evidence="10 11">
    <name type="scientific">Pseudolycoriella hygida</name>
    <dbReference type="NCBI Taxonomy" id="35572"/>
    <lineage>
        <taxon>Eukaryota</taxon>
        <taxon>Metazoa</taxon>
        <taxon>Ecdysozoa</taxon>
        <taxon>Arthropoda</taxon>
        <taxon>Hexapoda</taxon>
        <taxon>Insecta</taxon>
        <taxon>Pterygota</taxon>
        <taxon>Neoptera</taxon>
        <taxon>Endopterygota</taxon>
        <taxon>Diptera</taxon>
        <taxon>Nematocera</taxon>
        <taxon>Sciaroidea</taxon>
        <taxon>Sciaridae</taxon>
        <taxon>Pseudolycoriella</taxon>
    </lineage>
</organism>
<keyword evidence="5 8" id="KW-0472">Membrane</keyword>
<protein>
    <submittedName>
        <fullName evidence="10">Protein patched</fullName>
    </submittedName>
</protein>
<feature type="compositionally biased region" description="Low complexity" evidence="7">
    <location>
        <begin position="1108"/>
        <end position="1117"/>
    </location>
</feature>
<feature type="transmembrane region" description="Helical" evidence="8">
    <location>
        <begin position="517"/>
        <end position="540"/>
    </location>
</feature>
<comment type="caution">
    <text evidence="10">The sequence shown here is derived from an EMBL/GenBank/DDBJ whole genome shotgun (WGS) entry which is preliminary data.</text>
</comment>
<feature type="transmembrane region" description="Helical" evidence="8">
    <location>
        <begin position="490"/>
        <end position="511"/>
    </location>
</feature>
<keyword evidence="3 8" id="KW-0812">Transmembrane</keyword>
<evidence type="ECO:0000256" key="2">
    <source>
        <dbReference type="ARBA" id="ARBA00005585"/>
    </source>
</evidence>
<evidence type="ECO:0000256" key="1">
    <source>
        <dbReference type="ARBA" id="ARBA00004141"/>
    </source>
</evidence>
<evidence type="ECO:0000256" key="3">
    <source>
        <dbReference type="ARBA" id="ARBA00022692"/>
    </source>
</evidence>
<name>A0A9Q0S7A4_9DIPT</name>
<proteinExistence type="inferred from homology"/>
<dbReference type="GO" id="GO:0005119">
    <property type="term" value="F:smoothened binding"/>
    <property type="evidence" value="ECO:0007669"/>
    <property type="project" value="TreeGrafter"/>
</dbReference>
<dbReference type="Gene3D" id="1.20.1640.10">
    <property type="entry name" value="Multidrug efflux transporter AcrB transmembrane domain"/>
    <property type="match status" value="2"/>
</dbReference>
<dbReference type="GO" id="GO:0005886">
    <property type="term" value="C:plasma membrane"/>
    <property type="evidence" value="ECO:0007669"/>
    <property type="project" value="TreeGrafter"/>
</dbReference>
<feature type="transmembrane region" description="Helical" evidence="8">
    <location>
        <begin position="387"/>
        <end position="405"/>
    </location>
</feature>
<dbReference type="AlphaFoldDB" id="A0A9Q0S7A4"/>
<keyword evidence="4 8" id="KW-1133">Transmembrane helix</keyword>
<evidence type="ECO:0000256" key="8">
    <source>
        <dbReference type="SAM" id="Phobius"/>
    </source>
</evidence>
<sequence>MISVVNGKARGRRSAIYMRSIFQSHLQTLGFSVQKHAGKVLFVAILVLSTFCVGLKSATIHSKVHQLWIQEGGRLEQELLYTQKSLGEMESTTHQLLIQTPKDPDASVLHSQALLTHLEVLRQATSVTVQMFEITWSLRDMCNVPTIPLFDAHYIEQIFENIIPCSIVTPLDCFWEGSKLLGPEYPAHIPGFAGKVQWTSLNPQNMLANMKSLHYQFPFDTIQQYMKRAGISTGYTEKPCLDPKDPLCPETAPNKHSMKVPDVGAELTGGCYSYAAKYMHWPEELIVGGAKRNRTGHLKKAKALQTVIQLMTEREMYEFWNGHYKVHHIGWTPEKAAQVLNSWQKKFSNEVTKIMKSESITTSFDVFAFSSATLDDILAKYSNPSPISLGIAIAATIIYSAITLIRWKDPVKGQSAVGIAGVLLIGMSTAAGLGLCALLGIPFNAATFQVVPFLALGLGVGHIFTLTHAYAESNSGEQTKDILKKAGPTVLFTAATTIVSFFAAVLIPVPALKVFCLQAAIVIFFNLASSLLVFPAMISLDLRRRQSGRADIFCCCLPPWKTKPVNGNGCTISSQEQGLLTYADKNCSTFSLSQFAYKYYAPFLITSTAKFFGMLLYCIVLGFCLFHAVKLQDGLDLYDIVPKDTNEHKFLNAQSDLFGFYNMFAVTQGDFEYPTNQKLLYEYHEAFVRVSHVIKNDNGGLPEFWLSMFRDWLINLQKTFDRDWLEGRITQERWYNNASTDAILAYKLLVQTGHVDNPIDKSLVTQGRLVDADGIINPKAFYNYLSAWASNDVFSYSASQGKLRPEPRQWFHSPSDYELKIPKSLPLVYTQLPFYLHGLINTNEIKILISTIRDLCEKYEARGLPNYPSGIPFIFWEQYMNLRVSLALILLCANVAAMFLVGVLLLSVWAALLIVFNALATLIQLLAVMIVLGIKLSAIPAVILVLSVGFSVCFTVHVSLGFVTSVGSRDRRTRLALQSSLPPVIHGTLTSILAVVMLYTSPFEFIVRHFFWLLFAVTIIGVVNGLFFFPILLSLIGPAAELIPLEHSDRISTPSPPTQRSKRSNKTVVLNNRSSARLAPCNKPHHHHKHVNINNEPSLTTITEEPQSWKSSSSSISTAGGGNDANHSELKSIVVQPEVTVETTHNGTDQNTKVTATANIKVELVTPSGRSRSYHNVS</sequence>
<feature type="transmembrane region" description="Helical" evidence="8">
    <location>
        <begin position="447"/>
        <end position="470"/>
    </location>
</feature>
<accession>A0A9Q0S7A4</accession>
<dbReference type="PANTHER" id="PTHR46022">
    <property type="entry name" value="PROTEIN PATCHED"/>
    <property type="match status" value="1"/>
</dbReference>
<dbReference type="GO" id="GO:0008158">
    <property type="term" value="F:hedgehog receptor activity"/>
    <property type="evidence" value="ECO:0007669"/>
    <property type="project" value="TreeGrafter"/>
</dbReference>
<feature type="transmembrane region" description="Helical" evidence="8">
    <location>
        <begin position="938"/>
        <end position="963"/>
    </location>
</feature>
<dbReference type="Pfam" id="PF12349">
    <property type="entry name" value="Sterol-sensing"/>
    <property type="match status" value="1"/>
</dbReference>
<keyword evidence="11" id="KW-1185">Reference proteome</keyword>
<evidence type="ECO:0000313" key="11">
    <source>
        <dbReference type="Proteomes" id="UP001151699"/>
    </source>
</evidence>
<feature type="transmembrane region" description="Helical" evidence="8">
    <location>
        <begin position="913"/>
        <end position="932"/>
    </location>
</feature>
<keyword evidence="6" id="KW-0325">Glycoprotein</keyword>
<evidence type="ECO:0000256" key="6">
    <source>
        <dbReference type="ARBA" id="ARBA00023180"/>
    </source>
</evidence>
<feature type="transmembrane region" description="Helical" evidence="8">
    <location>
        <begin position="884"/>
        <end position="906"/>
    </location>
</feature>
<feature type="transmembrane region" description="Helical" evidence="8">
    <location>
        <begin position="611"/>
        <end position="629"/>
    </location>
</feature>
<dbReference type="Proteomes" id="UP001151699">
    <property type="component" value="Chromosome A"/>
</dbReference>
<comment type="similarity">
    <text evidence="2">Belongs to the patched family.</text>
</comment>
<feature type="transmembrane region" description="Helical" evidence="8">
    <location>
        <begin position="417"/>
        <end position="441"/>
    </location>
</feature>
<comment type="subcellular location">
    <subcellularLocation>
        <location evidence="1">Membrane</location>
        <topology evidence="1">Multi-pass membrane protein</topology>
    </subcellularLocation>
</comment>